<dbReference type="Proteomes" id="UP000193560">
    <property type="component" value="Unassembled WGS sequence"/>
</dbReference>
<evidence type="ECO:0000256" key="2">
    <source>
        <dbReference type="ARBA" id="ARBA00023161"/>
    </source>
</evidence>
<accession>A0A1X2ILA3</accession>
<feature type="compositionally biased region" description="Basic residues" evidence="4">
    <location>
        <begin position="682"/>
        <end position="692"/>
    </location>
</feature>
<sequence length="861" mass="97242">MLTSELISTLVTLSQAKHGIHTHLAQFQAHCWKHWDISAPFSIFEKKEAESRRERERLNAQVTGWWGPAKGVPLMVFILANISVPNVENTNRSHLPVFLKKLQESLQAKMKYILRSMHLIPAPPDSNSSQSNLEFKSLFCLPNDQYPFIHIMPSIPTILQSHEESDSEFDDFAVDINAYLSKIDYFANMDIINTSQQSTDIAGTGSANQQGKQRNKDVVNKRQVTAMLEDYGAKYLQQFANHWIKSAKARNPMHIQVISQHSSRRQETKQSNVPLPTALQFYSALVPLLSLIYGLKYGESDHDDFRKQIMADNKSTRGMIQQVEVILRKKIKNTVEIEKVFSRSYSQGIMQKCLDVYLQDSPPYYPQQYHLLKSENVLRLYNSLSRGPSATEYAIRLQNECDNIWKQSRQGCEATSLTGKICRLKNGHDKAGDDEEQDNSTRNTRRDDRLLSLDTKRHNSGYSFTQACSCGRSRMARDDPFELETANHSFYEKFTCCLADEHKAIDLDASTFGEQQQLIYSEIKIPRCDASLIYLGPASTYRNTVGLERYEGFTDNTNYLLPWNLTTVSELEARAKKRSAVTNMANINKELPTKHTSTQPTNEWPALGKGAEEPAVKLPVPTHVVSTEAFPPLDTTKTAPVIPTAAASVASAVGSIPATTATTLSTGTSTPPPKLNKDDRRKERRRRDGKRGGYRLEGLIRGFLGAEYECPHGHRFLSCGDGKVCKVGHKGHPKTHANHFIHQDLPLYALCPCNFADYGHAKVNPDKLAQLQRIFVVTPNAEVSITMKPHVKIKLPDTEEILDYNFGIDAPMTLPKNGVYVLRLPFIYHDPKSNQIVPLGMDLEQRLKNAIFEKGCFQVHF</sequence>
<dbReference type="EMBL" id="MCGE01000008">
    <property type="protein sequence ID" value="ORZ18541.1"/>
    <property type="molecule type" value="Genomic_DNA"/>
</dbReference>
<evidence type="ECO:0000313" key="6">
    <source>
        <dbReference type="Proteomes" id="UP000193560"/>
    </source>
</evidence>
<dbReference type="PANTHER" id="PTHR13091:SF0">
    <property type="entry name" value="NONSENSE-MEDIATED MRNA DECAY FACTOR SMG8"/>
    <property type="match status" value="1"/>
</dbReference>
<organism evidence="5 6">
    <name type="scientific">Absidia repens</name>
    <dbReference type="NCBI Taxonomy" id="90262"/>
    <lineage>
        <taxon>Eukaryota</taxon>
        <taxon>Fungi</taxon>
        <taxon>Fungi incertae sedis</taxon>
        <taxon>Mucoromycota</taxon>
        <taxon>Mucoromycotina</taxon>
        <taxon>Mucoromycetes</taxon>
        <taxon>Mucorales</taxon>
        <taxon>Cunninghamellaceae</taxon>
        <taxon>Absidia</taxon>
    </lineage>
</organism>
<dbReference type="AlphaFoldDB" id="A0A1X2ILA3"/>
<dbReference type="STRING" id="90262.A0A1X2ILA3"/>
<evidence type="ECO:0000256" key="4">
    <source>
        <dbReference type="SAM" id="MobiDB-lite"/>
    </source>
</evidence>
<evidence type="ECO:0000256" key="3">
    <source>
        <dbReference type="ARBA" id="ARBA00029509"/>
    </source>
</evidence>
<feature type="region of interest" description="Disordered" evidence="4">
    <location>
        <begin position="428"/>
        <end position="450"/>
    </location>
</feature>
<feature type="region of interest" description="Disordered" evidence="4">
    <location>
        <begin position="660"/>
        <end position="692"/>
    </location>
</feature>
<comment type="similarity">
    <text evidence="1">Belongs to the SMG8 family.</text>
</comment>
<feature type="compositionally biased region" description="Low complexity" evidence="4">
    <location>
        <begin position="660"/>
        <end position="669"/>
    </location>
</feature>
<reference evidence="5 6" key="1">
    <citation type="submission" date="2016-07" db="EMBL/GenBank/DDBJ databases">
        <title>Pervasive Adenine N6-methylation of Active Genes in Fungi.</title>
        <authorList>
            <consortium name="DOE Joint Genome Institute"/>
            <person name="Mondo S.J."/>
            <person name="Dannebaum R.O."/>
            <person name="Kuo R.C."/>
            <person name="Labutti K."/>
            <person name="Haridas S."/>
            <person name="Kuo A."/>
            <person name="Salamov A."/>
            <person name="Ahrendt S.R."/>
            <person name="Lipzen A."/>
            <person name="Sullivan W."/>
            <person name="Andreopoulos W.B."/>
            <person name="Clum A."/>
            <person name="Lindquist E."/>
            <person name="Daum C."/>
            <person name="Ramamoorthy G.K."/>
            <person name="Gryganskyi A."/>
            <person name="Culley D."/>
            <person name="Magnuson J.K."/>
            <person name="James T.Y."/>
            <person name="O'Malley M.A."/>
            <person name="Stajich J.E."/>
            <person name="Spatafora J.W."/>
            <person name="Visel A."/>
            <person name="Grigoriev I.V."/>
        </authorList>
    </citation>
    <scope>NUCLEOTIDE SEQUENCE [LARGE SCALE GENOMIC DNA]</scope>
    <source>
        <strain evidence="5 6">NRRL 1336</strain>
    </source>
</reference>
<keyword evidence="2" id="KW-0866">Nonsense-mediated mRNA decay</keyword>
<proteinExistence type="inferred from homology"/>
<comment type="caution">
    <text evidence="5">The sequence shown here is derived from an EMBL/GenBank/DDBJ whole genome shotgun (WGS) entry which is preliminary data.</text>
</comment>
<dbReference type="OrthoDB" id="63589at2759"/>
<name>A0A1X2ILA3_9FUNG</name>
<protein>
    <recommendedName>
        <fullName evidence="3">Nonsense-mediated mRNA decay factor SMG8</fullName>
    </recommendedName>
</protein>
<dbReference type="PANTHER" id="PTHR13091">
    <property type="entry name" value="AMPLIFIED IN BREAST CANCER 2-RELATED"/>
    <property type="match status" value="1"/>
</dbReference>
<dbReference type="Pfam" id="PF10220">
    <property type="entry name" value="Smg8_Smg9"/>
    <property type="match status" value="3"/>
</dbReference>
<gene>
    <name evidence="5" type="ORF">BCR42DRAFT_477684</name>
</gene>
<evidence type="ECO:0000256" key="1">
    <source>
        <dbReference type="ARBA" id="ARBA00006443"/>
    </source>
</evidence>
<dbReference type="InterPro" id="IPR019354">
    <property type="entry name" value="SMG8-like"/>
</dbReference>
<dbReference type="GO" id="GO:0000184">
    <property type="term" value="P:nuclear-transcribed mRNA catabolic process, nonsense-mediated decay"/>
    <property type="evidence" value="ECO:0007669"/>
    <property type="project" value="UniProtKB-KW"/>
</dbReference>
<keyword evidence="6" id="KW-1185">Reference proteome</keyword>
<evidence type="ECO:0000313" key="5">
    <source>
        <dbReference type="EMBL" id="ORZ18541.1"/>
    </source>
</evidence>